<protein>
    <submittedName>
        <fullName evidence="2">Uncharacterized protein</fullName>
    </submittedName>
</protein>
<name>A0AAD6UR18_9AGAR</name>
<proteinExistence type="predicted"/>
<dbReference type="AlphaFoldDB" id="A0AAD6UR18"/>
<keyword evidence="3" id="KW-1185">Reference proteome</keyword>
<comment type="caution">
    <text evidence="2">The sequence shown here is derived from an EMBL/GenBank/DDBJ whole genome shotgun (WGS) entry which is preliminary data.</text>
</comment>
<feature type="region of interest" description="Disordered" evidence="1">
    <location>
        <begin position="69"/>
        <end position="101"/>
    </location>
</feature>
<gene>
    <name evidence="2" type="ORF">GGX14DRAFT_580106</name>
</gene>
<feature type="region of interest" description="Disordered" evidence="1">
    <location>
        <begin position="114"/>
        <end position="137"/>
    </location>
</feature>
<evidence type="ECO:0000313" key="2">
    <source>
        <dbReference type="EMBL" id="KAJ7190143.1"/>
    </source>
</evidence>
<reference evidence="2" key="1">
    <citation type="submission" date="2023-03" db="EMBL/GenBank/DDBJ databases">
        <title>Massive genome expansion in bonnet fungi (Mycena s.s.) driven by repeated elements and novel gene families across ecological guilds.</title>
        <authorList>
            <consortium name="Lawrence Berkeley National Laboratory"/>
            <person name="Harder C.B."/>
            <person name="Miyauchi S."/>
            <person name="Viragh M."/>
            <person name="Kuo A."/>
            <person name="Thoen E."/>
            <person name="Andreopoulos B."/>
            <person name="Lu D."/>
            <person name="Skrede I."/>
            <person name="Drula E."/>
            <person name="Henrissat B."/>
            <person name="Morin E."/>
            <person name="Kohler A."/>
            <person name="Barry K."/>
            <person name="LaButti K."/>
            <person name="Morin E."/>
            <person name="Salamov A."/>
            <person name="Lipzen A."/>
            <person name="Mereny Z."/>
            <person name="Hegedus B."/>
            <person name="Baldrian P."/>
            <person name="Stursova M."/>
            <person name="Weitz H."/>
            <person name="Taylor A."/>
            <person name="Grigoriev I.V."/>
            <person name="Nagy L.G."/>
            <person name="Martin F."/>
            <person name="Kauserud H."/>
        </authorList>
    </citation>
    <scope>NUCLEOTIDE SEQUENCE</scope>
    <source>
        <strain evidence="2">9144</strain>
    </source>
</reference>
<dbReference type="EMBL" id="JARJCW010000156">
    <property type="protein sequence ID" value="KAJ7190143.1"/>
    <property type="molecule type" value="Genomic_DNA"/>
</dbReference>
<feature type="compositionally biased region" description="Pro residues" evidence="1">
    <location>
        <begin position="114"/>
        <end position="129"/>
    </location>
</feature>
<accession>A0AAD6UR18</accession>
<sequence>MDFGGQLDLAGYHHEFIDCPGEGCNERIPALLICGGRRVPWHRGLRYQACSECNWFKWLDPDLHAAAERRARDAPANGAPPFPPPPAPPNPWSRSPPLTGTQFAVDPALLVPSSYPPPPSSFPPPPSQPYPSTQASAKPKCSACQKRLATARDCSWQRCKTCCERQGQGCRYSGHRTQRKASATVPTPDGDPSQLSRPPPMFAYTATSSEPTPDTVDPPNSSLPPKIYKKAMAPEWAERYKAAHEEREKRKIAEDERRKQDLAFERQVQDDEEPVWAREQGIMTFPKVGELRRVAVI</sequence>
<feature type="compositionally biased region" description="Pro residues" evidence="1">
    <location>
        <begin position="78"/>
        <end position="91"/>
    </location>
</feature>
<dbReference type="Proteomes" id="UP001219525">
    <property type="component" value="Unassembled WGS sequence"/>
</dbReference>
<evidence type="ECO:0000313" key="3">
    <source>
        <dbReference type="Proteomes" id="UP001219525"/>
    </source>
</evidence>
<feature type="region of interest" description="Disordered" evidence="1">
    <location>
        <begin position="167"/>
        <end position="226"/>
    </location>
</feature>
<evidence type="ECO:0000256" key="1">
    <source>
        <dbReference type="SAM" id="MobiDB-lite"/>
    </source>
</evidence>
<organism evidence="2 3">
    <name type="scientific">Mycena pura</name>
    <dbReference type="NCBI Taxonomy" id="153505"/>
    <lineage>
        <taxon>Eukaryota</taxon>
        <taxon>Fungi</taxon>
        <taxon>Dikarya</taxon>
        <taxon>Basidiomycota</taxon>
        <taxon>Agaricomycotina</taxon>
        <taxon>Agaricomycetes</taxon>
        <taxon>Agaricomycetidae</taxon>
        <taxon>Agaricales</taxon>
        <taxon>Marasmiineae</taxon>
        <taxon>Mycenaceae</taxon>
        <taxon>Mycena</taxon>
    </lineage>
</organism>